<proteinExistence type="predicted"/>
<gene>
    <name evidence="1" type="ORF">FA95DRAFT_1563808</name>
</gene>
<accession>A0ACB8RG01</accession>
<sequence length="78" mass="8650">MCSPSLGLSVKLALTAPLIGTNTAAYMHTPVAAPWSHNFELDTDGARRSIASASRVPRSLGIRRRRRPRWWRALVPRA</sequence>
<evidence type="ECO:0000313" key="2">
    <source>
        <dbReference type="Proteomes" id="UP000814033"/>
    </source>
</evidence>
<comment type="caution">
    <text evidence="1">The sequence shown here is derived from an EMBL/GenBank/DDBJ whole genome shotgun (WGS) entry which is preliminary data.</text>
</comment>
<dbReference type="Proteomes" id="UP000814033">
    <property type="component" value="Unassembled WGS sequence"/>
</dbReference>
<organism evidence="1 2">
    <name type="scientific">Auriscalpium vulgare</name>
    <dbReference type="NCBI Taxonomy" id="40419"/>
    <lineage>
        <taxon>Eukaryota</taxon>
        <taxon>Fungi</taxon>
        <taxon>Dikarya</taxon>
        <taxon>Basidiomycota</taxon>
        <taxon>Agaricomycotina</taxon>
        <taxon>Agaricomycetes</taxon>
        <taxon>Russulales</taxon>
        <taxon>Auriscalpiaceae</taxon>
        <taxon>Auriscalpium</taxon>
    </lineage>
</organism>
<keyword evidence="2" id="KW-1185">Reference proteome</keyword>
<reference evidence="1" key="2">
    <citation type="journal article" date="2022" name="New Phytol.">
        <title>Evolutionary transition to the ectomycorrhizal habit in the genomes of a hyperdiverse lineage of mushroom-forming fungi.</title>
        <authorList>
            <person name="Looney B."/>
            <person name="Miyauchi S."/>
            <person name="Morin E."/>
            <person name="Drula E."/>
            <person name="Courty P.E."/>
            <person name="Kohler A."/>
            <person name="Kuo A."/>
            <person name="LaButti K."/>
            <person name="Pangilinan J."/>
            <person name="Lipzen A."/>
            <person name="Riley R."/>
            <person name="Andreopoulos W."/>
            <person name="He G."/>
            <person name="Johnson J."/>
            <person name="Nolan M."/>
            <person name="Tritt A."/>
            <person name="Barry K.W."/>
            <person name="Grigoriev I.V."/>
            <person name="Nagy L.G."/>
            <person name="Hibbett D."/>
            <person name="Henrissat B."/>
            <person name="Matheny P.B."/>
            <person name="Labbe J."/>
            <person name="Martin F.M."/>
        </authorList>
    </citation>
    <scope>NUCLEOTIDE SEQUENCE</scope>
    <source>
        <strain evidence="1">FP105234-sp</strain>
    </source>
</reference>
<protein>
    <submittedName>
        <fullName evidence="1">Uncharacterized protein</fullName>
    </submittedName>
</protein>
<name>A0ACB8RG01_9AGAM</name>
<dbReference type="EMBL" id="MU276040">
    <property type="protein sequence ID" value="KAI0042937.1"/>
    <property type="molecule type" value="Genomic_DNA"/>
</dbReference>
<evidence type="ECO:0000313" key="1">
    <source>
        <dbReference type="EMBL" id="KAI0042937.1"/>
    </source>
</evidence>
<reference evidence="1" key="1">
    <citation type="submission" date="2021-02" db="EMBL/GenBank/DDBJ databases">
        <authorList>
            <consortium name="DOE Joint Genome Institute"/>
            <person name="Ahrendt S."/>
            <person name="Looney B.P."/>
            <person name="Miyauchi S."/>
            <person name="Morin E."/>
            <person name="Drula E."/>
            <person name="Courty P.E."/>
            <person name="Chicoki N."/>
            <person name="Fauchery L."/>
            <person name="Kohler A."/>
            <person name="Kuo A."/>
            <person name="Labutti K."/>
            <person name="Pangilinan J."/>
            <person name="Lipzen A."/>
            <person name="Riley R."/>
            <person name="Andreopoulos W."/>
            <person name="He G."/>
            <person name="Johnson J."/>
            <person name="Barry K.W."/>
            <person name="Grigoriev I.V."/>
            <person name="Nagy L."/>
            <person name="Hibbett D."/>
            <person name="Henrissat B."/>
            <person name="Matheny P.B."/>
            <person name="Labbe J."/>
            <person name="Martin F."/>
        </authorList>
    </citation>
    <scope>NUCLEOTIDE SEQUENCE</scope>
    <source>
        <strain evidence="1">FP105234-sp</strain>
    </source>
</reference>